<dbReference type="OrthoDB" id="329514at2"/>
<gene>
    <name evidence="2" type="ORF">BFP71_09315</name>
</gene>
<evidence type="ECO:0000313" key="3">
    <source>
        <dbReference type="Proteomes" id="UP000095552"/>
    </source>
</evidence>
<keyword evidence="3" id="KW-1185">Reference proteome</keyword>
<name>A0A1E5SL36_9BACT</name>
<keyword evidence="1" id="KW-0472">Membrane</keyword>
<dbReference type="STRING" id="1563681.BFP71_09315"/>
<feature type="transmembrane region" description="Helical" evidence="1">
    <location>
        <begin position="12"/>
        <end position="31"/>
    </location>
</feature>
<keyword evidence="1" id="KW-0812">Transmembrane</keyword>
<comment type="caution">
    <text evidence="2">The sequence shown here is derived from an EMBL/GenBank/DDBJ whole genome shotgun (WGS) entry which is preliminary data.</text>
</comment>
<evidence type="ECO:0000256" key="1">
    <source>
        <dbReference type="SAM" id="Phobius"/>
    </source>
</evidence>
<protein>
    <submittedName>
        <fullName evidence="2">Cytochrome B</fullName>
    </submittedName>
</protein>
<proteinExistence type="predicted"/>
<feature type="transmembrane region" description="Helical" evidence="1">
    <location>
        <begin position="43"/>
        <end position="64"/>
    </location>
</feature>
<dbReference type="AlphaFoldDB" id="A0A1E5SL36"/>
<feature type="transmembrane region" description="Helical" evidence="1">
    <location>
        <begin position="84"/>
        <end position="103"/>
    </location>
</feature>
<dbReference type="Proteomes" id="UP000095552">
    <property type="component" value="Unassembled WGS sequence"/>
</dbReference>
<feature type="transmembrane region" description="Helical" evidence="1">
    <location>
        <begin position="115"/>
        <end position="137"/>
    </location>
</feature>
<accession>A0A1E5SL36</accession>
<organism evidence="2 3">
    <name type="scientific">Roseivirga misakiensis</name>
    <dbReference type="NCBI Taxonomy" id="1563681"/>
    <lineage>
        <taxon>Bacteria</taxon>
        <taxon>Pseudomonadati</taxon>
        <taxon>Bacteroidota</taxon>
        <taxon>Cytophagia</taxon>
        <taxon>Cytophagales</taxon>
        <taxon>Roseivirgaceae</taxon>
        <taxon>Roseivirga</taxon>
    </lineage>
</organism>
<dbReference type="EMBL" id="MDGQ01000005">
    <property type="protein sequence ID" value="OEJ99756.1"/>
    <property type="molecule type" value="Genomic_DNA"/>
</dbReference>
<reference evidence="2 3" key="1">
    <citation type="submission" date="2016-08" db="EMBL/GenBank/DDBJ databases">
        <title>Draft genome of Fabibacter sp. strain SK-8.</title>
        <authorList>
            <person name="Wong S.-K."/>
            <person name="Hamasaki K."/>
            <person name="Yoshizawa S."/>
        </authorList>
    </citation>
    <scope>NUCLEOTIDE SEQUENCE [LARGE SCALE GENOMIC DNA]</scope>
    <source>
        <strain evidence="2 3">SK-8</strain>
    </source>
</reference>
<sequence>MYNGLLHAHSGLRWVVLVLLLVAIANAFSKKGNGRWSPKDKKITLFAMIFTHIQLVLGIVMYFMSPKVVFSSETMSSPVLRFYTVEHISLMLVAIALITIGYSKAKRAISDAKKFKAVSTFYLIGLILILASIPWPFRNLGAGWF</sequence>
<evidence type="ECO:0000313" key="2">
    <source>
        <dbReference type="EMBL" id="OEJ99756.1"/>
    </source>
</evidence>
<keyword evidence="1" id="KW-1133">Transmembrane helix</keyword>
<dbReference type="RefSeq" id="WP_069835218.1">
    <property type="nucleotide sequence ID" value="NZ_MDGQ01000005.1"/>
</dbReference>